<dbReference type="WBParaSite" id="ACOC_0000400601-mRNA-1">
    <property type="protein sequence ID" value="ACOC_0000400601-mRNA-1"/>
    <property type="gene ID" value="ACOC_0000400601"/>
</dbReference>
<dbReference type="EMBL" id="UYYA01001745">
    <property type="protein sequence ID" value="VDM55592.1"/>
    <property type="molecule type" value="Genomic_DNA"/>
</dbReference>
<proteinExistence type="predicted"/>
<dbReference type="AlphaFoldDB" id="A0A0R3PI29"/>
<dbReference type="STRING" id="334426.A0A0R3PI29"/>
<reference evidence="1 2" key="2">
    <citation type="submission" date="2018-11" db="EMBL/GenBank/DDBJ databases">
        <authorList>
            <consortium name="Pathogen Informatics"/>
        </authorList>
    </citation>
    <scope>NUCLEOTIDE SEQUENCE [LARGE SCALE GENOMIC DNA]</scope>
    <source>
        <strain evidence="1 2">Costa Rica</strain>
    </source>
</reference>
<evidence type="ECO:0000313" key="2">
    <source>
        <dbReference type="Proteomes" id="UP000267027"/>
    </source>
</evidence>
<organism evidence="3">
    <name type="scientific">Angiostrongylus costaricensis</name>
    <name type="common">Nematode worm</name>
    <dbReference type="NCBI Taxonomy" id="334426"/>
    <lineage>
        <taxon>Eukaryota</taxon>
        <taxon>Metazoa</taxon>
        <taxon>Ecdysozoa</taxon>
        <taxon>Nematoda</taxon>
        <taxon>Chromadorea</taxon>
        <taxon>Rhabditida</taxon>
        <taxon>Rhabditina</taxon>
        <taxon>Rhabditomorpha</taxon>
        <taxon>Strongyloidea</taxon>
        <taxon>Metastrongylidae</taxon>
        <taxon>Angiostrongylus</taxon>
    </lineage>
</organism>
<evidence type="ECO:0000313" key="3">
    <source>
        <dbReference type="WBParaSite" id="ACOC_0000400601-mRNA-1"/>
    </source>
</evidence>
<dbReference type="Gene3D" id="1.10.510.10">
    <property type="entry name" value="Transferase(Phosphotransferase) domain 1"/>
    <property type="match status" value="1"/>
</dbReference>
<dbReference type="Proteomes" id="UP000267027">
    <property type="component" value="Unassembled WGS sequence"/>
</dbReference>
<accession>A0A0R3PI29</accession>
<name>A0A0R3PI29_ANGCS</name>
<protein>
    <submittedName>
        <fullName evidence="3">BTB domain-containing protein</fullName>
    </submittedName>
</protein>
<reference evidence="3" key="1">
    <citation type="submission" date="2017-02" db="UniProtKB">
        <authorList>
            <consortium name="WormBaseParasite"/>
        </authorList>
    </citation>
    <scope>IDENTIFICATION</scope>
</reference>
<gene>
    <name evidence="1" type="ORF">ACOC_LOCUS4007</name>
</gene>
<sequence>MSSTPIIMKNQRHIPFLTRCYITFTLSPSTFYTFVTIIIATDHGCDCYSSSRLNFNNEEPVSDYDALFSRLGSMAKRFVVGNEYIGEYKILVFSVVEIMYYEASIYFSSRYEMLYGTTPFYSGHLIDKYVKVLSPQFLVRQDMLDFHDEYVDAKIAEEAKDLMRRLICPRELWRLEFVWHKCMLNAKADFRNKLVFPVAFRRASCVWAQKLPLDDSAALEKLREKTALPLLKIRLSGSGEECS</sequence>
<evidence type="ECO:0000313" key="1">
    <source>
        <dbReference type="EMBL" id="VDM55592.1"/>
    </source>
</evidence>
<keyword evidence="2" id="KW-1185">Reference proteome</keyword>